<dbReference type="FunFam" id="3.30.559.10:FF:000007">
    <property type="entry name" value="Dihydrolipoamide acetyltransferase component of pyruvate dehydrogenase complex"/>
    <property type="match status" value="1"/>
</dbReference>
<dbReference type="InterPro" id="IPR023213">
    <property type="entry name" value="CAT-like_dom_sf"/>
</dbReference>
<dbReference type="Proteomes" id="UP000521032">
    <property type="component" value="Unassembled WGS sequence"/>
</dbReference>
<dbReference type="Gene3D" id="4.10.320.10">
    <property type="entry name" value="E3-binding domain"/>
    <property type="match status" value="1"/>
</dbReference>
<proteinExistence type="inferred from homology"/>
<dbReference type="InterPro" id="IPR011053">
    <property type="entry name" value="Single_hybrid_motif"/>
</dbReference>
<dbReference type="InterPro" id="IPR036625">
    <property type="entry name" value="E3-bd_dom_sf"/>
</dbReference>
<dbReference type="PROSITE" id="PS51826">
    <property type="entry name" value="PSBD"/>
    <property type="match status" value="1"/>
</dbReference>
<feature type="compositionally biased region" description="Basic and acidic residues" evidence="7">
    <location>
        <begin position="85"/>
        <end position="100"/>
    </location>
</feature>
<evidence type="ECO:0000256" key="2">
    <source>
        <dbReference type="ARBA" id="ARBA00007317"/>
    </source>
</evidence>
<dbReference type="Pfam" id="PF00198">
    <property type="entry name" value="2-oxoacid_dh"/>
    <property type="match status" value="1"/>
</dbReference>
<dbReference type="InterPro" id="IPR000089">
    <property type="entry name" value="Biotin_lipoyl"/>
</dbReference>
<keyword evidence="3 6" id="KW-0808">Transferase</keyword>
<dbReference type="SUPFAM" id="SSF51230">
    <property type="entry name" value="Single hybrid motif"/>
    <property type="match status" value="1"/>
</dbReference>
<dbReference type="EMBL" id="CAJEWE010000010">
    <property type="protein sequence ID" value="CAD2077220.1"/>
    <property type="molecule type" value="Genomic_DNA"/>
</dbReference>
<sequence>MEIIKMPKLGESVHEGTIEEWLVQVGDAVSEYDPLCEVLTDKVTAEVPSLYDGVVKEILVEKGETVSVGTPILKIETDDNTSNGEDTKIEEVEDKREQTKESVSSSAQDKKERRQTDASKPSGMRISPVVMRLASENNIDLNDVKGTGALGRVTKKDIEKFIASGGSNKKQVQETKAEERVIDNVQVEAPKEVSHLKGSRISVTGVRKAIANKMTQSVNEIPHAWLMMEVDATNLVALRNKHKENFKKQGVNLTYFTFFIDAVTKALQEYPILNSTWQGDEILVHDDINISIAVASDDNLYVPVIKDADRLSIKGIAEEVGTLATLGRSNKLTQSHMSGGTFTVNNTGAFGSVQSMGIINHPQAAILQVESIIKKPVFINDMLAARHMVNLCMSIDHRILDGLVAGKFLSRVKELIENIDPNQSNL</sequence>
<evidence type="ECO:0000313" key="10">
    <source>
        <dbReference type="EMBL" id="CAD2077220.1"/>
    </source>
</evidence>
<evidence type="ECO:0000256" key="6">
    <source>
        <dbReference type="RuleBase" id="RU003423"/>
    </source>
</evidence>
<dbReference type="PANTHER" id="PTHR43178">
    <property type="entry name" value="DIHYDROLIPOAMIDE ACETYLTRANSFERASE COMPONENT OF PYRUVATE DEHYDROGENASE COMPLEX"/>
    <property type="match status" value="1"/>
</dbReference>
<evidence type="ECO:0000256" key="4">
    <source>
        <dbReference type="ARBA" id="ARBA00022823"/>
    </source>
</evidence>
<evidence type="ECO:0000256" key="1">
    <source>
        <dbReference type="ARBA" id="ARBA00001938"/>
    </source>
</evidence>
<dbReference type="GO" id="GO:0005737">
    <property type="term" value="C:cytoplasm"/>
    <property type="evidence" value="ECO:0007669"/>
    <property type="project" value="TreeGrafter"/>
</dbReference>
<dbReference type="InterPro" id="IPR050743">
    <property type="entry name" value="2-oxoacid_DH_E2_comp"/>
</dbReference>
<gene>
    <name evidence="10" type="primary">sucB</name>
    <name evidence="10" type="ORF">JEOSCH030_01250</name>
</gene>
<dbReference type="PANTHER" id="PTHR43178:SF5">
    <property type="entry name" value="LIPOAMIDE ACYLTRANSFERASE COMPONENT OF BRANCHED-CHAIN ALPHA-KETO ACID DEHYDROGENASE COMPLEX, MITOCHONDRIAL"/>
    <property type="match status" value="1"/>
</dbReference>
<name>A0A6V7RJ49_9BACL</name>
<keyword evidence="5 6" id="KW-0012">Acyltransferase</keyword>
<dbReference type="InterPro" id="IPR004167">
    <property type="entry name" value="PSBD"/>
</dbReference>
<feature type="domain" description="Peripheral subunit-binding (PSBD)" evidence="9">
    <location>
        <begin position="125"/>
        <end position="162"/>
    </location>
</feature>
<feature type="compositionally biased region" description="Basic and acidic residues" evidence="7">
    <location>
        <begin position="108"/>
        <end position="117"/>
    </location>
</feature>
<dbReference type="Pfam" id="PF02817">
    <property type="entry name" value="E3_binding"/>
    <property type="match status" value="1"/>
</dbReference>
<dbReference type="SUPFAM" id="SSF47005">
    <property type="entry name" value="Peripheral subunit-binding domain of 2-oxo acid dehydrogenase complex"/>
    <property type="match status" value="1"/>
</dbReference>
<dbReference type="PROSITE" id="PS50968">
    <property type="entry name" value="BIOTINYL_LIPOYL"/>
    <property type="match status" value="1"/>
</dbReference>
<comment type="cofactor">
    <cofactor evidence="1 6">
        <name>(R)-lipoate</name>
        <dbReference type="ChEBI" id="CHEBI:83088"/>
    </cofactor>
</comment>
<accession>A0A6V7RJ49</accession>
<dbReference type="SUPFAM" id="SSF52777">
    <property type="entry name" value="CoA-dependent acyltransferases"/>
    <property type="match status" value="1"/>
</dbReference>
<organism evidence="10 11">
    <name type="scientific">Phocicoccus schoeneichii</name>
    <dbReference type="NCBI Taxonomy" id="1812261"/>
    <lineage>
        <taxon>Bacteria</taxon>
        <taxon>Bacillati</taxon>
        <taxon>Bacillota</taxon>
        <taxon>Bacilli</taxon>
        <taxon>Bacillales</taxon>
        <taxon>Salinicoccaceae</taxon>
        <taxon>Phocicoccus</taxon>
    </lineage>
</organism>
<dbReference type="InterPro" id="IPR001078">
    <property type="entry name" value="2-oxoacid_DH_actylTfrase"/>
</dbReference>
<dbReference type="Gene3D" id="3.30.559.10">
    <property type="entry name" value="Chloramphenicol acetyltransferase-like domain"/>
    <property type="match status" value="1"/>
</dbReference>
<comment type="similarity">
    <text evidence="2 6">Belongs to the 2-oxoacid dehydrogenase family.</text>
</comment>
<dbReference type="Gene3D" id="2.40.50.100">
    <property type="match status" value="1"/>
</dbReference>
<keyword evidence="11" id="KW-1185">Reference proteome</keyword>
<dbReference type="GO" id="GO:0016407">
    <property type="term" value="F:acetyltransferase activity"/>
    <property type="evidence" value="ECO:0007669"/>
    <property type="project" value="TreeGrafter"/>
</dbReference>
<protein>
    <recommendedName>
        <fullName evidence="6">Dihydrolipoamide acetyltransferase component of pyruvate dehydrogenase complex</fullName>
        <ecNumber evidence="6">2.3.1.-</ecNumber>
    </recommendedName>
</protein>
<dbReference type="CDD" id="cd06849">
    <property type="entry name" value="lipoyl_domain"/>
    <property type="match status" value="1"/>
</dbReference>
<evidence type="ECO:0000259" key="8">
    <source>
        <dbReference type="PROSITE" id="PS50968"/>
    </source>
</evidence>
<dbReference type="GO" id="GO:0031405">
    <property type="term" value="F:lipoic acid binding"/>
    <property type="evidence" value="ECO:0007669"/>
    <property type="project" value="TreeGrafter"/>
</dbReference>
<keyword evidence="4 6" id="KW-0450">Lipoyl</keyword>
<comment type="caution">
    <text evidence="10">The sequence shown here is derived from an EMBL/GenBank/DDBJ whole genome shotgun (WGS) entry which is preliminary data.</text>
</comment>
<evidence type="ECO:0000256" key="7">
    <source>
        <dbReference type="SAM" id="MobiDB-lite"/>
    </source>
</evidence>
<reference evidence="10 11" key="1">
    <citation type="submission" date="2020-07" db="EMBL/GenBank/DDBJ databases">
        <authorList>
            <person name="Criscuolo A."/>
        </authorList>
    </citation>
    <scope>NUCLEOTIDE SEQUENCE [LARGE SCALE GENOMIC DNA]</scope>
    <source>
        <strain evidence="11">CIP 111030</strain>
    </source>
</reference>
<evidence type="ECO:0000256" key="5">
    <source>
        <dbReference type="ARBA" id="ARBA00023315"/>
    </source>
</evidence>
<dbReference type="AlphaFoldDB" id="A0A6V7RJ49"/>
<dbReference type="RefSeq" id="WP_229713791.1">
    <property type="nucleotide sequence ID" value="NZ_BMDB01000001.1"/>
</dbReference>
<feature type="region of interest" description="Disordered" evidence="7">
    <location>
        <begin position="75"/>
        <end position="125"/>
    </location>
</feature>
<feature type="domain" description="Lipoyl-binding" evidence="8">
    <location>
        <begin position="1"/>
        <end position="76"/>
    </location>
</feature>
<dbReference type="Pfam" id="PF00364">
    <property type="entry name" value="Biotin_lipoyl"/>
    <property type="match status" value="1"/>
</dbReference>
<evidence type="ECO:0000313" key="11">
    <source>
        <dbReference type="Proteomes" id="UP000521032"/>
    </source>
</evidence>
<dbReference type="EC" id="2.3.1.-" evidence="6"/>
<evidence type="ECO:0000259" key="9">
    <source>
        <dbReference type="PROSITE" id="PS51826"/>
    </source>
</evidence>
<evidence type="ECO:0000256" key="3">
    <source>
        <dbReference type="ARBA" id="ARBA00022679"/>
    </source>
</evidence>